<organism evidence="2 3">
    <name type="scientific">Bacillus manliponensis</name>
    <dbReference type="NCBI Taxonomy" id="574376"/>
    <lineage>
        <taxon>Bacteria</taxon>
        <taxon>Bacillati</taxon>
        <taxon>Bacillota</taxon>
        <taxon>Bacilli</taxon>
        <taxon>Bacillales</taxon>
        <taxon>Bacillaceae</taxon>
        <taxon>Bacillus</taxon>
        <taxon>Bacillus cereus group</taxon>
    </lineage>
</organism>
<evidence type="ECO:0000313" key="3">
    <source>
        <dbReference type="Proteomes" id="UP000027822"/>
    </source>
</evidence>
<reference evidence="2 3" key="1">
    <citation type="submission" date="2014-06" db="EMBL/GenBank/DDBJ databases">
        <title>Draft genome sequence of Bacillus manliponensis JCM 15802 (MCCC 1A00708).</title>
        <authorList>
            <person name="Lai Q."/>
            <person name="Liu Y."/>
            <person name="Shao Z."/>
        </authorList>
    </citation>
    <scope>NUCLEOTIDE SEQUENCE [LARGE SCALE GENOMIC DNA]</scope>
    <source>
        <strain evidence="2 3">JCM 15802</strain>
    </source>
</reference>
<dbReference type="AlphaFoldDB" id="A0A073JS65"/>
<comment type="caution">
    <text evidence="2">The sequence shown here is derived from an EMBL/GenBank/DDBJ whole genome shotgun (WGS) entry which is preliminary data.</text>
</comment>
<dbReference type="Proteomes" id="UP000027822">
    <property type="component" value="Unassembled WGS sequence"/>
</dbReference>
<evidence type="ECO:0000313" key="2">
    <source>
        <dbReference type="EMBL" id="KEK17909.1"/>
    </source>
</evidence>
<dbReference type="InterPro" id="IPR046229">
    <property type="entry name" value="TnpC-like"/>
</dbReference>
<gene>
    <name evidence="2" type="ORF">BAMA_10530</name>
</gene>
<feature type="coiled-coil region" evidence="1">
    <location>
        <begin position="96"/>
        <end position="123"/>
    </location>
</feature>
<dbReference type="Pfam" id="PF19776">
    <property type="entry name" value="DUF6262"/>
    <property type="match status" value="1"/>
</dbReference>
<keyword evidence="3" id="KW-1185">Reference proteome</keyword>
<proteinExistence type="predicted"/>
<dbReference type="STRING" id="574376.BAMA_10530"/>
<dbReference type="EMBL" id="JOTN01000020">
    <property type="protein sequence ID" value="KEK17909.1"/>
    <property type="molecule type" value="Genomic_DNA"/>
</dbReference>
<dbReference type="OrthoDB" id="1707883at2"/>
<dbReference type="eggNOG" id="ENOG50332GI">
    <property type="taxonomic scope" value="Bacteria"/>
</dbReference>
<sequence>MATNNYKNTKGIKDFSKLKSELTLTKVNQAIQILIKNKEKINFNSVSTTAGVSKSYLYNHLDIRERITKLREQQQGLPSPKQVKREITDTNKDILLAAKNKRIKQLENENKKLKEEMMRLRGKLYEG</sequence>
<dbReference type="RefSeq" id="WP_034642265.1">
    <property type="nucleotide sequence ID" value="NZ_CBCSJC010000034.1"/>
</dbReference>
<protein>
    <submittedName>
        <fullName evidence="2">Transposase</fullName>
    </submittedName>
</protein>
<keyword evidence="1" id="KW-0175">Coiled coil</keyword>
<name>A0A073JS65_9BACI</name>
<evidence type="ECO:0000256" key="1">
    <source>
        <dbReference type="SAM" id="Coils"/>
    </source>
</evidence>
<accession>A0A073JS65</accession>